<organism evidence="1 2">
    <name type="scientific">Candidatus Portnoybacteria bacterium RBG_13_40_8</name>
    <dbReference type="NCBI Taxonomy" id="1801990"/>
    <lineage>
        <taxon>Bacteria</taxon>
        <taxon>Candidatus Portnoyibacteriota</taxon>
    </lineage>
</organism>
<reference evidence="1 2" key="1">
    <citation type="journal article" date="2016" name="Nat. Commun.">
        <title>Thousands of microbial genomes shed light on interconnected biogeochemical processes in an aquifer system.</title>
        <authorList>
            <person name="Anantharaman K."/>
            <person name="Brown C.T."/>
            <person name="Hug L.A."/>
            <person name="Sharon I."/>
            <person name="Castelle C.J."/>
            <person name="Probst A.J."/>
            <person name="Thomas B.C."/>
            <person name="Singh A."/>
            <person name="Wilkins M.J."/>
            <person name="Karaoz U."/>
            <person name="Brodie E.L."/>
            <person name="Williams K.H."/>
            <person name="Hubbard S.S."/>
            <person name="Banfield J.F."/>
        </authorList>
    </citation>
    <scope>NUCLEOTIDE SEQUENCE [LARGE SCALE GENOMIC DNA]</scope>
</reference>
<evidence type="ECO:0000313" key="1">
    <source>
        <dbReference type="EMBL" id="OGZ32623.1"/>
    </source>
</evidence>
<name>A0A1G2F3Q3_9BACT</name>
<dbReference type="AlphaFoldDB" id="A0A1G2F3Q3"/>
<dbReference type="EMBL" id="MHMT01000016">
    <property type="protein sequence ID" value="OGZ32623.1"/>
    <property type="molecule type" value="Genomic_DNA"/>
</dbReference>
<proteinExistence type="predicted"/>
<evidence type="ECO:0008006" key="3">
    <source>
        <dbReference type="Google" id="ProtNLM"/>
    </source>
</evidence>
<dbReference type="STRING" id="1801990.A2V69_00885"/>
<dbReference type="Proteomes" id="UP000177810">
    <property type="component" value="Unassembled WGS sequence"/>
</dbReference>
<gene>
    <name evidence="1" type="ORF">A2V69_00885</name>
</gene>
<accession>A0A1G2F3Q3</accession>
<protein>
    <recommendedName>
        <fullName evidence="3">RanBP2-type domain-containing protein</fullName>
    </recommendedName>
</protein>
<comment type="caution">
    <text evidence="1">The sequence shown here is derived from an EMBL/GenBank/DDBJ whole genome shotgun (WGS) entry which is preliminary data.</text>
</comment>
<sequence length="65" mass="7992">MVEWRYKFGLSTKEEEMKKPEWILNYSKWICSCGRKNGQYNKRCRKCGKSRPELGRWGEFRREGR</sequence>
<evidence type="ECO:0000313" key="2">
    <source>
        <dbReference type="Proteomes" id="UP000177810"/>
    </source>
</evidence>